<dbReference type="PANTHER" id="PTHR31650:SF1">
    <property type="entry name" value="WAX ESTER SYNTHASE_DIACYLGLYCEROL ACYLTRANSFERASE 4-RELATED"/>
    <property type="match status" value="1"/>
</dbReference>
<dbReference type="GO" id="GO:0019432">
    <property type="term" value="P:triglyceride biosynthetic process"/>
    <property type="evidence" value="ECO:0007669"/>
    <property type="project" value="UniProtKB-UniPathway"/>
</dbReference>
<evidence type="ECO:0000256" key="7">
    <source>
        <dbReference type="SAM" id="Phobius"/>
    </source>
</evidence>
<dbReference type="AlphaFoldDB" id="A0A6A4VQS4"/>
<dbReference type="EC" id="2.3.1.20" evidence="3"/>
<feature type="domain" description="O-acyltransferase WSD1-like N-terminal" evidence="8">
    <location>
        <begin position="153"/>
        <end position="274"/>
    </location>
</feature>
<gene>
    <name evidence="9" type="ORF">FJT64_007168</name>
</gene>
<keyword evidence="10" id="KW-1185">Reference proteome</keyword>
<evidence type="ECO:0000313" key="10">
    <source>
        <dbReference type="Proteomes" id="UP000440578"/>
    </source>
</evidence>
<dbReference type="InterPro" id="IPR004255">
    <property type="entry name" value="O-acyltransferase_WSD1_N"/>
</dbReference>
<accession>A0A6A4VQS4</accession>
<comment type="caution">
    <text evidence="9">The sequence shown here is derived from an EMBL/GenBank/DDBJ whole genome shotgun (WGS) entry which is preliminary data.</text>
</comment>
<feature type="transmembrane region" description="Helical" evidence="7">
    <location>
        <begin position="55"/>
        <end position="80"/>
    </location>
</feature>
<evidence type="ECO:0000256" key="2">
    <source>
        <dbReference type="ARBA" id="ARBA00005189"/>
    </source>
</evidence>
<keyword evidence="4 9" id="KW-0808">Transferase</keyword>
<comment type="pathway">
    <text evidence="2">Lipid metabolism.</text>
</comment>
<dbReference type="GO" id="GO:0005886">
    <property type="term" value="C:plasma membrane"/>
    <property type="evidence" value="ECO:0007669"/>
    <property type="project" value="TreeGrafter"/>
</dbReference>
<evidence type="ECO:0000256" key="6">
    <source>
        <dbReference type="ARBA" id="ARBA00048109"/>
    </source>
</evidence>
<comment type="catalytic activity">
    <reaction evidence="6">
        <text>an acyl-CoA + a 1,2-diacyl-sn-glycerol = a triacyl-sn-glycerol + CoA</text>
        <dbReference type="Rhea" id="RHEA:10868"/>
        <dbReference type="ChEBI" id="CHEBI:17815"/>
        <dbReference type="ChEBI" id="CHEBI:57287"/>
        <dbReference type="ChEBI" id="CHEBI:58342"/>
        <dbReference type="ChEBI" id="CHEBI:64615"/>
        <dbReference type="EC" id="2.3.1.20"/>
    </reaction>
</comment>
<evidence type="ECO:0000256" key="4">
    <source>
        <dbReference type="ARBA" id="ARBA00022679"/>
    </source>
</evidence>
<dbReference type="OrthoDB" id="6380605at2759"/>
<keyword evidence="7" id="KW-0472">Membrane</keyword>
<protein>
    <recommendedName>
        <fullName evidence="3">diacylglycerol O-acyltransferase</fullName>
        <ecNumber evidence="3">2.3.1.20</ecNumber>
    </recommendedName>
</protein>
<keyword evidence="5 9" id="KW-0012">Acyltransferase</keyword>
<evidence type="ECO:0000256" key="5">
    <source>
        <dbReference type="ARBA" id="ARBA00023315"/>
    </source>
</evidence>
<dbReference type="EMBL" id="VIIS01001629">
    <property type="protein sequence ID" value="KAF0295279.1"/>
    <property type="molecule type" value="Genomic_DNA"/>
</dbReference>
<sequence length="376" mass="40906">MSRENAACPVLSRPVRLFQYPDGTETVSLLADCGLRSGRPRRLVHPLDEGIAGSFVQSLLVVAASLTVGICVTLCALLVYPVAAAARRLAAVCSHHLRQYPLKHRLSVALGLMAPQDAQWLLPGGPVQPVYQALLFCPAPFSLHAFRAAVEGRLRVRAAAAPASVGRLFQKVVPVAGGLAWVDDERFAIESHIRTGPELANTAELGRFVSSRLVLPLPADRPLWEAVALPLPDSGETCVLLRAHQALSDGVGLLRVLCHALADAPAEEEHMKPTFGSLTYSLNVLRALFVTPVTLAEWLVASVRQRRPAPALRDWEDADVSLGSLSWEHVCQVKHVTRQSVHEILLALTAGAFRRELQRAGLAIPPDLKVRRWYLV</sequence>
<organism evidence="9 10">
    <name type="scientific">Amphibalanus amphitrite</name>
    <name type="common">Striped barnacle</name>
    <name type="synonym">Balanus amphitrite</name>
    <dbReference type="NCBI Taxonomy" id="1232801"/>
    <lineage>
        <taxon>Eukaryota</taxon>
        <taxon>Metazoa</taxon>
        <taxon>Ecdysozoa</taxon>
        <taxon>Arthropoda</taxon>
        <taxon>Crustacea</taxon>
        <taxon>Multicrustacea</taxon>
        <taxon>Cirripedia</taxon>
        <taxon>Thoracica</taxon>
        <taxon>Thoracicalcarea</taxon>
        <taxon>Balanomorpha</taxon>
        <taxon>Balanoidea</taxon>
        <taxon>Balanidae</taxon>
        <taxon>Amphibalaninae</taxon>
        <taxon>Amphibalanus</taxon>
    </lineage>
</organism>
<dbReference type="InterPro" id="IPR045034">
    <property type="entry name" value="O-acyltransferase_WSD1-like"/>
</dbReference>
<evidence type="ECO:0000256" key="1">
    <source>
        <dbReference type="ARBA" id="ARBA00004771"/>
    </source>
</evidence>
<dbReference type="Proteomes" id="UP000440578">
    <property type="component" value="Unassembled WGS sequence"/>
</dbReference>
<dbReference type="UniPathway" id="UPA00282"/>
<name>A0A6A4VQS4_AMPAM</name>
<evidence type="ECO:0000313" key="9">
    <source>
        <dbReference type="EMBL" id="KAF0295279.1"/>
    </source>
</evidence>
<keyword evidence="7" id="KW-1133">Transmembrane helix</keyword>
<keyword evidence="7" id="KW-0812">Transmembrane</keyword>
<dbReference type="Pfam" id="PF03007">
    <property type="entry name" value="WS_DGAT_cat"/>
    <property type="match status" value="1"/>
</dbReference>
<reference evidence="9 10" key="1">
    <citation type="submission" date="2019-07" db="EMBL/GenBank/DDBJ databases">
        <title>Draft genome assembly of a fouling barnacle, Amphibalanus amphitrite (Darwin, 1854): The first reference genome for Thecostraca.</title>
        <authorList>
            <person name="Kim W."/>
        </authorList>
    </citation>
    <scope>NUCLEOTIDE SEQUENCE [LARGE SCALE GENOMIC DNA]</scope>
    <source>
        <strain evidence="9">SNU_AA5</strain>
        <tissue evidence="9">Soma without cirri and trophi</tissue>
    </source>
</reference>
<proteinExistence type="predicted"/>
<dbReference type="GO" id="GO:0004144">
    <property type="term" value="F:diacylglycerol O-acyltransferase activity"/>
    <property type="evidence" value="ECO:0007669"/>
    <property type="project" value="UniProtKB-EC"/>
</dbReference>
<evidence type="ECO:0000256" key="3">
    <source>
        <dbReference type="ARBA" id="ARBA00013244"/>
    </source>
</evidence>
<evidence type="ECO:0000259" key="8">
    <source>
        <dbReference type="Pfam" id="PF03007"/>
    </source>
</evidence>
<comment type="pathway">
    <text evidence="1">Glycerolipid metabolism; triacylglycerol biosynthesis.</text>
</comment>
<dbReference type="PANTHER" id="PTHR31650">
    <property type="entry name" value="O-ACYLTRANSFERASE (WSD1-LIKE) FAMILY PROTEIN"/>
    <property type="match status" value="1"/>
</dbReference>